<dbReference type="NCBIfam" id="NF033537">
    <property type="entry name" value="lasso_biosyn_B2"/>
    <property type="match status" value="1"/>
</dbReference>
<name>A0ABU5L9P2_9RICK</name>
<dbReference type="InterPro" id="IPR032708">
    <property type="entry name" value="McjB_C"/>
</dbReference>
<evidence type="ECO:0000313" key="3">
    <source>
        <dbReference type="Proteomes" id="UP001293791"/>
    </source>
</evidence>
<dbReference type="RefSeq" id="WP_322498283.1">
    <property type="nucleotide sequence ID" value="NZ_JARGYT010000135.1"/>
</dbReference>
<dbReference type="InterPro" id="IPR053521">
    <property type="entry name" value="McjB-like"/>
</dbReference>
<evidence type="ECO:0000313" key="2">
    <source>
        <dbReference type="EMBL" id="MDZ5762840.1"/>
    </source>
</evidence>
<organism evidence="2 3">
    <name type="scientific">Candidatus Cyrtobacter comes</name>
    <dbReference type="NCBI Taxonomy" id="675776"/>
    <lineage>
        <taxon>Bacteria</taxon>
        <taxon>Pseudomonadati</taxon>
        <taxon>Pseudomonadota</taxon>
        <taxon>Alphaproteobacteria</taxon>
        <taxon>Rickettsiales</taxon>
        <taxon>Candidatus Midichloriaceae</taxon>
        <taxon>Candidatus Cyrtobacter</taxon>
    </lineage>
</organism>
<evidence type="ECO:0000259" key="1">
    <source>
        <dbReference type="Pfam" id="PF13471"/>
    </source>
</evidence>
<dbReference type="Proteomes" id="UP001293791">
    <property type="component" value="Unassembled WGS sequence"/>
</dbReference>
<protein>
    <submittedName>
        <fullName evidence="2">Transglutaminase-like superfamily domain protein</fullName>
    </submittedName>
</protein>
<comment type="caution">
    <text evidence="2">The sequence shown here is derived from an EMBL/GenBank/DDBJ whole genome shotgun (WGS) entry which is preliminary data.</text>
</comment>
<keyword evidence="3" id="KW-1185">Reference proteome</keyword>
<sequence>MLFFEWTPYVYGAFYRDSIVMLKVDTNKYLALDPDTSKYMRFILNTAFSFDGNVYSAEGVVNSPIKEDNTSWETDNTIIFSKLNDCINTFLKEGLIEIASSELRKNRVAVPKQNTGLAVQEWFPKSHGVPLDKVLMMKGLYYLYKAHSAIKRHNIEGIVQLLQKFSYKAQPGHHSMEHSKLMSRAMDQACTFYPRKTLCLPYAAALTIMHFAHGYDCDFIIGVQSIPFHSHAWVEVNNNVLTDNEELKEKMAYILRINHSGIY</sequence>
<proteinExistence type="predicted"/>
<feature type="domain" description="Microcin J25-processing protein McjB C-terminal" evidence="1">
    <location>
        <begin position="173"/>
        <end position="254"/>
    </location>
</feature>
<dbReference type="Pfam" id="PF13471">
    <property type="entry name" value="Transglut_core3"/>
    <property type="match status" value="1"/>
</dbReference>
<accession>A0ABU5L9P2</accession>
<reference evidence="2 3" key="1">
    <citation type="submission" date="2023-02" db="EMBL/GenBank/DDBJ databases">
        <title>Host association and intracellularity evolved multiple times independently in the Rickettsiales.</title>
        <authorList>
            <person name="Castelli M."/>
            <person name="Nardi T."/>
            <person name="Gammuto L."/>
            <person name="Bellinzona G."/>
            <person name="Sabaneyeva E."/>
            <person name="Potekhin A."/>
            <person name="Serra V."/>
            <person name="Petroni G."/>
            <person name="Sassera D."/>
        </authorList>
    </citation>
    <scope>NUCLEOTIDE SEQUENCE [LARGE SCALE GENOMIC DNA]</scope>
    <source>
        <strain evidence="2 3">BOD18</strain>
    </source>
</reference>
<gene>
    <name evidence="2" type="ORF">Cyrtocomes_01236</name>
</gene>
<dbReference type="EMBL" id="JARGYT010000135">
    <property type="protein sequence ID" value="MDZ5762840.1"/>
    <property type="molecule type" value="Genomic_DNA"/>
</dbReference>